<feature type="compositionally biased region" description="Acidic residues" evidence="1">
    <location>
        <begin position="71"/>
        <end position="86"/>
    </location>
</feature>
<dbReference type="Pfam" id="PF14478">
    <property type="entry name" value="DUF4430"/>
    <property type="match status" value="1"/>
</dbReference>
<evidence type="ECO:0000256" key="1">
    <source>
        <dbReference type="SAM" id="MobiDB-lite"/>
    </source>
</evidence>
<evidence type="ECO:0000259" key="2">
    <source>
        <dbReference type="SMART" id="SM00635"/>
    </source>
</evidence>
<dbReference type="RefSeq" id="WP_148462981.1">
    <property type="nucleotide sequence ID" value="NZ_JAAITS010000049.1"/>
</dbReference>
<dbReference type="SUPFAM" id="SSF49373">
    <property type="entry name" value="Invasin/intimin cell-adhesion fragments"/>
    <property type="match status" value="2"/>
</dbReference>
<proteinExistence type="predicted"/>
<dbReference type="Proteomes" id="UP001644719">
    <property type="component" value="Unassembled WGS sequence"/>
</dbReference>
<reference evidence="3 4" key="1">
    <citation type="journal article" date="2020" name="Cell Host Microbe">
        <title>Functional and Genomic Variation between Human-Derived Isolates of Lachnospiraceae Reveals Inter- and Intra-Species Diversity.</title>
        <authorList>
            <person name="Sorbara M.T."/>
            <person name="Littmann E.R."/>
            <person name="Fontana E."/>
            <person name="Moody T.U."/>
            <person name="Kohout C.E."/>
            <person name="Gjonbalaj M."/>
            <person name="Eaton V."/>
            <person name="Seok R."/>
            <person name="Leiner I.M."/>
            <person name="Pamer E.G."/>
        </authorList>
    </citation>
    <scope>NUCLEOTIDE SEQUENCE [LARGE SCALE GENOMIC DNA]</scope>
    <source>
        <strain evidence="3 4">MSK.17.74</strain>
    </source>
</reference>
<dbReference type="Gene3D" id="2.160.20.110">
    <property type="match status" value="2"/>
</dbReference>
<evidence type="ECO:0000313" key="4">
    <source>
        <dbReference type="Proteomes" id="UP001644719"/>
    </source>
</evidence>
<dbReference type="InterPro" id="IPR022038">
    <property type="entry name" value="Ig-like_bact"/>
</dbReference>
<dbReference type="Gene3D" id="2.170.130.30">
    <property type="match status" value="1"/>
</dbReference>
<dbReference type="Pfam" id="PF02368">
    <property type="entry name" value="Big_2"/>
    <property type="match status" value="2"/>
</dbReference>
<feature type="domain" description="BIG2" evidence="2">
    <location>
        <begin position="1586"/>
        <end position="1663"/>
    </location>
</feature>
<dbReference type="Gene3D" id="2.60.40.3630">
    <property type="match status" value="1"/>
</dbReference>
<dbReference type="SMART" id="SM00635">
    <property type="entry name" value="BID_2"/>
    <property type="match status" value="2"/>
</dbReference>
<feature type="region of interest" description="Disordered" evidence="1">
    <location>
        <begin position="71"/>
        <end position="103"/>
    </location>
</feature>
<comment type="caution">
    <text evidence="3">The sequence shown here is derived from an EMBL/GenBank/DDBJ whole genome shotgun (WGS) entry which is preliminary data.</text>
</comment>
<organism evidence="3 4">
    <name type="scientific">Blautia faecis</name>
    <dbReference type="NCBI Taxonomy" id="871665"/>
    <lineage>
        <taxon>Bacteria</taxon>
        <taxon>Bacillati</taxon>
        <taxon>Bacillota</taxon>
        <taxon>Clostridia</taxon>
        <taxon>Lachnospirales</taxon>
        <taxon>Lachnospiraceae</taxon>
        <taxon>Blautia</taxon>
    </lineage>
</organism>
<gene>
    <name evidence="3" type="ORF">G5B17_15315</name>
</gene>
<protein>
    <submittedName>
        <fullName evidence="3">DUF4430 domain-containing protein</fullName>
    </submittedName>
</protein>
<dbReference type="InterPro" id="IPR008964">
    <property type="entry name" value="Invasin/intimin_cell_adhesion"/>
</dbReference>
<name>A0ABX2HAU9_9FIRM</name>
<dbReference type="Gene3D" id="2.60.40.1080">
    <property type="match status" value="2"/>
</dbReference>
<feature type="domain" description="BIG2" evidence="2">
    <location>
        <begin position="1669"/>
        <end position="1747"/>
    </location>
</feature>
<dbReference type="InterPro" id="IPR027954">
    <property type="entry name" value="Transcobalamin-like_C"/>
</dbReference>
<dbReference type="EMBL" id="JAAITS010000049">
    <property type="protein sequence ID" value="NSG86743.1"/>
    <property type="molecule type" value="Genomic_DNA"/>
</dbReference>
<dbReference type="Pfam" id="PF07523">
    <property type="entry name" value="Big_3"/>
    <property type="match status" value="1"/>
</dbReference>
<dbReference type="Gene3D" id="2.60.40.2700">
    <property type="match status" value="1"/>
</dbReference>
<evidence type="ECO:0000313" key="3">
    <source>
        <dbReference type="EMBL" id="NSG86743.1"/>
    </source>
</evidence>
<accession>A0ABX2HAU9</accession>
<dbReference type="InterPro" id="IPR003343">
    <property type="entry name" value="Big_2"/>
</dbReference>
<keyword evidence="4" id="KW-1185">Reference proteome</keyword>
<feature type="compositionally biased region" description="Acidic residues" evidence="1">
    <location>
        <begin position="93"/>
        <end position="103"/>
    </location>
</feature>
<sequence length="1749" mass="192072">MKKIGLWKKLASWLLVFLLVLQIPVNVFAEGWISETNISADNDFAETENAANVEEEENTDFIDDEKIEETENDGFTDSENPSEEENALFNDGTDPEESNEEAQEIQVTVSISKDGKFLNDKDGDPMAGRTLTLTGKSTYNMDDALKLAHDLYYPGGSEAGYDYHADSEGIFDGVIYKLWGYNKDDVPYIKSALNYDNSNPGSALSRSVQNGDKLHFYIQARKGEDKFAFFTETSPTFTQGQEITLQLKQCNDVGVSFSNCSGANIYIDGKKQEGILTDSEGKVTLPELEAGRTYFITAEKLITTSEGIEVTDISAAYSNVTVVPSNEQSGNYINKIHLAIEKADAKKEFECSPLDETASLWLPAELHDGKFYAKLELTDNVPEDTVAYAVYSDPQNGSIYRVKLTEGKETYLKNTVIFQCSNVTSSIGFEIRKNGAVLQYVKVPIYYRAHLTKVEVKDSWGHKLESGLKDTIEDQNLEINVPSNSKYFDLYVNTGYGGINEVLYNTNRLNVTGAETVSISTGVRFFPDWEHYAECRISFILKESDINYLSKDTNYTITITPGNIDYTPELTINISGKYGDVYENSESPILTANADVLNPEEGVLSYQWYYVVLPDRVYVPDYISFDKYVKVDCEEKSYKVPTDSTFSTRYYCCIVNYEIDGKTYSSKSKFTEIAVVSNELEIPEIENQPQSISWIKGKPLTETLDVSLKTVVGQGNAQYQWYENTENNNESGIAVAGATKSSYKPPVSEAGTTYYYCQIWYERNDLFYEQGKKAEANTLTSEKIVSDPVAVIVTEEPLPWEGNGSEESPYLIKSASDLEALREKVNKDGFAFSDAYFKLDADITLPDGWKPIGATKDGRVNLQEGANLNAFSGIFDGAGHTITVPEDGLPLFGYVRNTRIRNLNIYGKKIAGYGLVNNFEGVGLSGSAVEIDNVTLKSGSSTLKSGLLGANKTVNGYAGCSAAFVATITNCTIEKGVVIGYDKNQRQIGAIAGRMQGTIKNCVSYADVYGTDYVGGIIGTRDNAMGTCEVIGSEFYGTVTASGQHAGGIVGGGYDSSSAPNGTKVTINNCVSEGTVTGSDKVGGILGGDTYVAQTWDNCQYSLRNNSFTGKVQTTGENASYIGGIIGFYDSLNRIDAISNNYYSKDCGATSGIGFVKYIDTSNTSHETSSGSTYFNTENGTTDCPDVNGCGWKTGFNRTDDPLGADMDKLFSTEGLRITVDSLELSGDYRTTFDIGEDLDFTGMQVKALISDGTEQEIPWTDLTIEGYNKNQRGEQTLKLSYKEAFTQLTVTVLKKNAGTITVSLTLLGDSVHNSDTDGTCHTLYKGNLETWIKKTDYKVDGNANVLAVLKTAFAENNMTYRSAKEENYIAGITQAGEPELAEFTNGDYSGWMYTLNGIHSDLGVKEQYLEDGDEIVFHYTDDYRKEHEHEWSESWSYDSGFHWHECVSRYGTCDITDNTKKGGYQKHTFGDGKIITAATCKAEGKKEFTCLVCGYTKTEVIPKNSQHSYDTGTVTKQATYTSAGEKVYTCTVCGVTKTELIPMLTHDHNFAWTVISQATVFAPEKQEGICTICGAKKTRDNGSKLTATMKLNVTSIKLQKKQSTTKVKVTGLANGDSVKSWTSSNKKIVTVDKNGKIKAGKKTGNAKITVTLKSGKKAILKVKVQSTKVKTTKITGLKTNVTLKKGKSLTLKPVVAPITSQEKVTYTTSNKKIATITKNGVVKAKKKGKVTITVKSGKVTKKVKITVK</sequence>